<dbReference type="EMBL" id="MN033155">
    <property type="protein sequence ID" value="QDH87127.1"/>
    <property type="molecule type" value="Genomic_RNA"/>
</dbReference>
<sequence length="64" mass="7711">MHSSFVSLKEHARTTLTWLHSHGVLSNKEFLEFVDQLEDIHTRDQFQVWSNSVWTLLDKNWDRL</sequence>
<accession>A0A514D0I7</accession>
<gene>
    <name evidence="1" type="ORF">H2RhizoLitter49668_000007</name>
</gene>
<organism evidence="1">
    <name type="scientific">Leviviridae sp</name>
    <dbReference type="NCBI Taxonomy" id="2027243"/>
    <lineage>
        <taxon>Viruses</taxon>
        <taxon>Riboviria</taxon>
        <taxon>Orthornavirae</taxon>
        <taxon>Lenarviricota</taxon>
        <taxon>Leviviricetes</taxon>
        <taxon>Norzivirales</taxon>
        <taxon>Fiersviridae</taxon>
    </lineage>
</organism>
<protein>
    <submittedName>
        <fullName evidence="1">Uncharacterized protein</fullName>
    </submittedName>
</protein>
<name>A0A514D0I7_9VIRU</name>
<proteinExistence type="predicted"/>
<reference evidence="1" key="1">
    <citation type="submission" date="2019-05" db="EMBL/GenBank/DDBJ databases">
        <title>Metatranscriptomic reconstruction reveals RNA viruses with the potential to shape carbon cycling in soil.</title>
        <authorList>
            <person name="Starr E.P."/>
            <person name="Nuccio E."/>
            <person name="Pett-Ridge J."/>
            <person name="Banfield J.F."/>
            <person name="Firestone M.K."/>
        </authorList>
    </citation>
    <scope>NUCLEOTIDE SEQUENCE</scope>
    <source>
        <strain evidence="1">H2_Rhizo_Litter_49_scaffold_668</strain>
    </source>
</reference>
<evidence type="ECO:0000313" key="1">
    <source>
        <dbReference type="EMBL" id="QDH87127.1"/>
    </source>
</evidence>